<dbReference type="Proteomes" id="UP000054032">
    <property type="component" value="Unassembled WGS sequence"/>
</dbReference>
<dbReference type="EMBL" id="KI964337">
    <property type="protein sequence ID" value="EUC39550.1"/>
    <property type="molecule type" value="Genomic_DNA"/>
</dbReference>
<reference evidence="1 2" key="1">
    <citation type="journal article" date="2013" name="PLoS Genet.">
        <title>Comparative genome structure, secondary metabolite, and effector coding capacity across Cochliobolus pathogens.</title>
        <authorList>
            <person name="Condon B.J."/>
            <person name="Leng Y."/>
            <person name="Wu D."/>
            <person name="Bushley K.E."/>
            <person name="Ohm R.A."/>
            <person name="Otillar R."/>
            <person name="Martin J."/>
            <person name="Schackwitz W."/>
            <person name="Grimwood J."/>
            <person name="MohdZainudin N."/>
            <person name="Xue C."/>
            <person name="Wang R."/>
            <person name="Manning V.A."/>
            <person name="Dhillon B."/>
            <person name="Tu Z.J."/>
            <person name="Steffenson B.J."/>
            <person name="Salamov A."/>
            <person name="Sun H."/>
            <person name="Lowry S."/>
            <person name="LaButti K."/>
            <person name="Han J."/>
            <person name="Copeland A."/>
            <person name="Lindquist E."/>
            <person name="Barry K."/>
            <person name="Schmutz J."/>
            <person name="Baker S.E."/>
            <person name="Ciuffetti L.M."/>
            <person name="Grigoriev I.V."/>
            <person name="Zhong S."/>
            <person name="Turgeon B.G."/>
        </authorList>
    </citation>
    <scope>NUCLEOTIDE SEQUENCE [LARGE SCALE GENOMIC DNA]</scope>
    <source>
        <strain evidence="1 2">ATCC 44560</strain>
    </source>
</reference>
<protein>
    <submittedName>
        <fullName evidence="1">Uncharacterized protein</fullName>
    </submittedName>
</protein>
<gene>
    <name evidence="1" type="ORF">COCMIDRAFT_111253</name>
</gene>
<keyword evidence="2" id="KW-1185">Reference proteome</keyword>
<dbReference type="AlphaFoldDB" id="W6YPF8"/>
<proteinExistence type="predicted"/>
<evidence type="ECO:0000313" key="1">
    <source>
        <dbReference type="EMBL" id="EUC39550.1"/>
    </source>
</evidence>
<sequence length="76" mass="8927">MVSDHLRRCINSLIRVEPLGWAHKWCICANTLIEYLAMLTNIMVARSHTMFWCGLALTLWMWKDAKIDQIIPRGLR</sequence>
<organism evidence="1 2">
    <name type="scientific">Bipolaris oryzae ATCC 44560</name>
    <dbReference type="NCBI Taxonomy" id="930090"/>
    <lineage>
        <taxon>Eukaryota</taxon>
        <taxon>Fungi</taxon>
        <taxon>Dikarya</taxon>
        <taxon>Ascomycota</taxon>
        <taxon>Pezizomycotina</taxon>
        <taxon>Dothideomycetes</taxon>
        <taxon>Pleosporomycetidae</taxon>
        <taxon>Pleosporales</taxon>
        <taxon>Pleosporineae</taxon>
        <taxon>Pleosporaceae</taxon>
        <taxon>Bipolaris</taxon>
    </lineage>
</organism>
<dbReference type="KEGG" id="bor:COCMIDRAFT_111253"/>
<dbReference type="RefSeq" id="XP_007693930.1">
    <property type="nucleotide sequence ID" value="XM_007695740.1"/>
</dbReference>
<dbReference type="GeneID" id="19119738"/>
<dbReference type="HOGENOM" id="CLU_2654126_0_0_1"/>
<accession>W6YPF8</accession>
<evidence type="ECO:0000313" key="2">
    <source>
        <dbReference type="Proteomes" id="UP000054032"/>
    </source>
</evidence>
<name>W6YPF8_COCMI</name>